<feature type="transmembrane region" description="Helical" evidence="1">
    <location>
        <begin position="86"/>
        <end position="106"/>
    </location>
</feature>
<proteinExistence type="predicted"/>
<evidence type="ECO:0000313" key="2">
    <source>
        <dbReference type="EMBL" id="KAH0854043.1"/>
    </source>
</evidence>
<gene>
    <name evidence="2" type="ORF">HID58_092648</name>
</gene>
<feature type="transmembrane region" description="Helical" evidence="1">
    <location>
        <begin position="118"/>
        <end position="137"/>
    </location>
</feature>
<reference evidence="2 3" key="1">
    <citation type="submission" date="2021-05" db="EMBL/GenBank/DDBJ databases">
        <title>Genome Assembly of Synthetic Allotetraploid Brassica napus Reveals Homoeologous Exchanges between Subgenomes.</title>
        <authorList>
            <person name="Davis J.T."/>
        </authorList>
    </citation>
    <scope>NUCLEOTIDE SEQUENCE [LARGE SCALE GENOMIC DNA]</scope>
    <source>
        <strain evidence="3">cv. Da-Ae</strain>
        <tissue evidence="2">Seedling</tissue>
    </source>
</reference>
<evidence type="ECO:0000313" key="3">
    <source>
        <dbReference type="Proteomes" id="UP000824890"/>
    </source>
</evidence>
<keyword evidence="1" id="KW-0472">Membrane</keyword>
<keyword evidence="1" id="KW-1133">Transmembrane helix</keyword>
<keyword evidence="3" id="KW-1185">Reference proteome</keyword>
<name>A0ABQ7XDZ1_BRANA</name>
<feature type="transmembrane region" description="Helical" evidence="1">
    <location>
        <begin position="190"/>
        <end position="210"/>
    </location>
</feature>
<comment type="caution">
    <text evidence="2">The sequence shown here is derived from an EMBL/GenBank/DDBJ whole genome shotgun (WGS) entry which is preliminary data.</text>
</comment>
<dbReference type="EMBL" id="JAGKQM010000609">
    <property type="protein sequence ID" value="KAH0854043.1"/>
    <property type="molecule type" value="Genomic_DNA"/>
</dbReference>
<accession>A0ABQ7XDZ1</accession>
<feature type="transmembrane region" description="Helical" evidence="1">
    <location>
        <begin position="158"/>
        <end position="178"/>
    </location>
</feature>
<evidence type="ECO:0008006" key="4">
    <source>
        <dbReference type="Google" id="ProtNLM"/>
    </source>
</evidence>
<organism evidence="2 3">
    <name type="scientific">Brassica napus</name>
    <name type="common">Rape</name>
    <dbReference type="NCBI Taxonomy" id="3708"/>
    <lineage>
        <taxon>Eukaryota</taxon>
        <taxon>Viridiplantae</taxon>
        <taxon>Streptophyta</taxon>
        <taxon>Embryophyta</taxon>
        <taxon>Tracheophyta</taxon>
        <taxon>Spermatophyta</taxon>
        <taxon>Magnoliopsida</taxon>
        <taxon>eudicotyledons</taxon>
        <taxon>Gunneridae</taxon>
        <taxon>Pentapetalae</taxon>
        <taxon>rosids</taxon>
        <taxon>malvids</taxon>
        <taxon>Brassicales</taxon>
        <taxon>Brassicaceae</taxon>
        <taxon>Brassiceae</taxon>
        <taxon>Brassica</taxon>
    </lineage>
</organism>
<sequence length="229" mass="25784">MVKPHVASERKVLNCSLRFATLCHRLFTQLFNILHHYAQLFPQLPSWETVWVRVRDGIRDRIAACFDGLEYVLRSVLRPRMVLSKFTLVAISTVSGALSFVCLVRNDKTFESATERGVGAAIVLFYLALSGFLHPLISRLITEISEETVQAYVERFETLLWVSKCLLTLVVSASMAALSKFVEIVFEWNGYGVGFNFSILCHLISIFKIYGVSDMFGAADAVLNGTIDY</sequence>
<keyword evidence="1" id="KW-0812">Transmembrane</keyword>
<evidence type="ECO:0000256" key="1">
    <source>
        <dbReference type="SAM" id="Phobius"/>
    </source>
</evidence>
<dbReference type="Proteomes" id="UP000824890">
    <property type="component" value="Unassembled WGS sequence"/>
</dbReference>
<protein>
    <recommendedName>
        <fullName evidence="4">Protein RFT1 homolog</fullName>
    </recommendedName>
</protein>